<comment type="caution">
    <text evidence="2">The sequence shown here is derived from an EMBL/GenBank/DDBJ whole genome shotgun (WGS) entry which is preliminary data.</text>
</comment>
<protein>
    <submittedName>
        <fullName evidence="2">Carboxyl-ester lipase</fullName>
    </submittedName>
</protein>
<proteinExistence type="predicted"/>
<evidence type="ECO:0000256" key="1">
    <source>
        <dbReference type="SAM" id="Phobius"/>
    </source>
</evidence>
<gene>
    <name evidence="2" type="ORF">ElyMa_001943000</name>
</gene>
<keyword evidence="3" id="KW-1185">Reference proteome</keyword>
<feature type="transmembrane region" description="Helical" evidence="1">
    <location>
        <begin position="12"/>
        <end position="31"/>
    </location>
</feature>
<dbReference type="EMBL" id="BMAT01003938">
    <property type="protein sequence ID" value="GFR65259.1"/>
    <property type="molecule type" value="Genomic_DNA"/>
</dbReference>
<evidence type="ECO:0000313" key="2">
    <source>
        <dbReference type="EMBL" id="GFR65259.1"/>
    </source>
</evidence>
<sequence length="444" mass="49797">MERLANRYEQLLRWSGLTFYTGALLCGFFLLSANGSQHFRGGSTSVEILDHSHPEYYTVRMTIVTGWELDKGPCGPNCTVADIGRSTVVTRAEFINRTGDSEYFGRWSLESRYPDTSVGRSDITDHVNKNIQGRVNNINIPTRWMQEIAHFEVNINSSDYTDIVLEGDSWMDTQLQNCSLDLITHTCKYHLQQKIRLGIRNDTNKPNESPLVLYKPVYRVRLNEVTRIPIVVADNDGDACRCRSARFVELSLIHPIVGTNITSDCVVVISAFESDGFRDGDWGIVNVIVEDVPLNSVIMGGNLYQGKKDNLGQTQVQTLANLTSPEFIAPTPCVNGTEAHVPSYYMYSGTTLRLPLHAQATTEAFLDVNCILRVVTHPNMLLHRDIERFHLTSMPVQNLALPAPTLASGRPPTDNVWMSQLSWKIDVDHSAHYLLQAIAVDDRG</sequence>
<evidence type="ECO:0000313" key="3">
    <source>
        <dbReference type="Proteomes" id="UP000762676"/>
    </source>
</evidence>
<organism evidence="2 3">
    <name type="scientific">Elysia marginata</name>
    <dbReference type="NCBI Taxonomy" id="1093978"/>
    <lineage>
        <taxon>Eukaryota</taxon>
        <taxon>Metazoa</taxon>
        <taxon>Spiralia</taxon>
        <taxon>Lophotrochozoa</taxon>
        <taxon>Mollusca</taxon>
        <taxon>Gastropoda</taxon>
        <taxon>Heterobranchia</taxon>
        <taxon>Euthyneura</taxon>
        <taxon>Panpulmonata</taxon>
        <taxon>Sacoglossa</taxon>
        <taxon>Placobranchoidea</taxon>
        <taxon>Plakobranchidae</taxon>
        <taxon>Elysia</taxon>
    </lineage>
</organism>
<accession>A0AAV4EX17</accession>
<dbReference type="AlphaFoldDB" id="A0AAV4EX17"/>
<keyword evidence="1" id="KW-0472">Membrane</keyword>
<name>A0AAV4EX17_9GAST</name>
<reference evidence="2 3" key="1">
    <citation type="journal article" date="2021" name="Elife">
        <title>Chloroplast acquisition without the gene transfer in kleptoplastic sea slugs, Plakobranchus ocellatus.</title>
        <authorList>
            <person name="Maeda T."/>
            <person name="Takahashi S."/>
            <person name="Yoshida T."/>
            <person name="Shimamura S."/>
            <person name="Takaki Y."/>
            <person name="Nagai Y."/>
            <person name="Toyoda A."/>
            <person name="Suzuki Y."/>
            <person name="Arimoto A."/>
            <person name="Ishii H."/>
            <person name="Satoh N."/>
            <person name="Nishiyama T."/>
            <person name="Hasebe M."/>
            <person name="Maruyama T."/>
            <person name="Minagawa J."/>
            <person name="Obokata J."/>
            <person name="Shigenobu S."/>
        </authorList>
    </citation>
    <scope>NUCLEOTIDE SEQUENCE [LARGE SCALE GENOMIC DNA]</scope>
</reference>
<keyword evidence="1" id="KW-0812">Transmembrane</keyword>
<dbReference type="Proteomes" id="UP000762676">
    <property type="component" value="Unassembled WGS sequence"/>
</dbReference>
<keyword evidence="1" id="KW-1133">Transmembrane helix</keyword>